<evidence type="ECO:0000313" key="2">
    <source>
        <dbReference type="Proteomes" id="UP000053352"/>
    </source>
</evidence>
<sequence length="97" mass="10412">MDCGFRTAFPPGRLCFAGRRVDRGQPLPLGRLAGLGWSGERLEEMNLVTRLSRLASLSEPREPGPDPGVGREWAWQTPAYRLAAGRLLGLGPAGSPG</sequence>
<dbReference type="STRING" id="2309.CF15_01860"/>
<proteinExistence type="predicted"/>
<organism evidence="1 2">
    <name type="scientific">Pyrodictium occultum</name>
    <dbReference type="NCBI Taxonomy" id="2309"/>
    <lineage>
        <taxon>Archaea</taxon>
        <taxon>Thermoproteota</taxon>
        <taxon>Thermoprotei</taxon>
        <taxon>Desulfurococcales</taxon>
        <taxon>Pyrodictiaceae</taxon>
        <taxon>Pyrodictium</taxon>
    </lineage>
</organism>
<comment type="caution">
    <text evidence="1">The sequence shown here is derived from an EMBL/GenBank/DDBJ whole genome shotgun (WGS) entry which is preliminary data.</text>
</comment>
<dbReference type="AlphaFoldDB" id="A0A0V8RU59"/>
<keyword evidence="2" id="KW-1185">Reference proteome</keyword>
<gene>
    <name evidence="1" type="ORF">CF15_01860</name>
</gene>
<reference evidence="1 2" key="1">
    <citation type="submission" date="2015-11" db="EMBL/GenBank/DDBJ databases">
        <title>Genome sequence of Pyrodictium occultum PL-19, a marine hyperthermophilic archaeon isolated from Volcano, Italy.</title>
        <authorList>
            <person name="Utturkar S."/>
            <person name="Huber H."/>
            <person name="Leptihn S."/>
            <person name="Brown S."/>
            <person name="Stetter K.O."/>
            <person name="Podar M."/>
        </authorList>
    </citation>
    <scope>NUCLEOTIDE SEQUENCE [LARGE SCALE GENOMIC DNA]</scope>
    <source>
        <strain evidence="1 2">PL-19</strain>
    </source>
</reference>
<dbReference type="EMBL" id="LNTB01000001">
    <property type="protein sequence ID" value="KSW11601.1"/>
    <property type="molecule type" value="Genomic_DNA"/>
</dbReference>
<name>A0A0V8RU59_PYROC</name>
<evidence type="ECO:0000313" key="1">
    <source>
        <dbReference type="EMBL" id="KSW11601.1"/>
    </source>
</evidence>
<dbReference type="Proteomes" id="UP000053352">
    <property type="component" value="Unassembled WGS sequence"/>
</dbReference>
<accession>A0A0V8RU59</accession>
<protein>
    <submittedName>
        <fullName evidence="1">Uncharacterized protein</fullName>
    </submittedName>
</protein>
<dbReference type="RefSeq" id="WP_058370276.1">
    <property type="nucleotide sequence ID" value="NZ_LNTB01000001.1"/>
</dbReference>